<keyword evidence="1" id="KW-0813">Transport</keyword>
<evidence type="ECO:0000313" key="9">
    <source>
        <dbReference type="Proteomes" id="UP000030624"/>
    </source>
</evidence>
<dbReference type="CDD" id="cd10550">
    <property type="entry name" value="DMSOR_beta_like"/>
    <property type="match status" value="1"/>
</dbReference>
<protein>
    <submittedName>
        <fullName evidence="8">4Fe-4S ferredoxin iron-sulfur binding domain protein</fullName>
    </submittedName>
</protein>
<dbReference type="Pfam" id="PF12800">
    <property type="entry name" value="Fer4_4"/>
    <property type="match status" value="1"/>
</dbReference>
<dbReference type="SUPFAM" id="SSF54862">
    <property type="entry name" value="4Fe-4S ferredoxins"/>
    <property type="match status" value="1"/>
</dbReference>
<accession>A0A0A7GCU6</accession>
<evidence type="ECO:0000313" key="8">
    <source>
        <dbReference type="EMBL" id="AIY89824.1"/>
    </source>
</evidence>
<dbReference type="HOGENOM" id="CLU_043374_3_2_2"/>
<dbReference type="GO" id="GO:0051539">
    <property type="term" value="F:4 iron, 4 sulfur cluster binding"/>
    <property type="evidence" value="ECO:0007669"/>
    <property type="project" value="UniProtKB-KW"/>
</dbReference>
<evidence type="ECO:0000256" key="6">
    <source>
        <dbReference type="ARBA" id="ARBA00023014"/>
    </source>
</evidence>
<dbReference type="KEGG" id="gac:GACE_0774"/>
<name>A0A0A7GCU6_GEOAI</name>
<dbReference type="eggNOG" id="arCOG01500">
    <property type="taxonomic scope" value="Archaea"/>
</dbReference>
<dbReference type="RefSeq" id="WP_048091329.1">
    <property type="nucleotide sequence ID" value="NZ_CP009552.1"/>
</dbReference>
<reference evidence="8 9" key="1">
    <citation type="journal article" date="2015" name="Appl. Environ. Microbiol.">
        <title>The Geoglobus acetivorans genome: Fe(III) reduction, acetate utilization, autotrophic growth, and degradation of aromatic compounds in a hyperthermophilic archaeon.</title>
        <authorList>
            <person name="Mardanov A.V."/>
            <person name="Slododkina G.B."/>
            <person name="Slobodkin A.I."/>
            <person name="Beletsky A.V."/>
            <person name="Gavrilov S.N."/>
            <person name="Kublanov I.V."/>
            <person name="Bonch-Osmolovskaya E.A."/>
            <person name="Skryabin K.G."/>
            <person name="Ravin N.V."/>
        </authorList>
    </citation>
    <scope>NUCLEOTIDE SEQUENCE [LARGE SCALE GENOMIC DNA]</scope>
    <source>
        <strain evidence="8 9">SBH6</strain>
    </source>
</reference>
<feature type="domain" description="4Fe-4S ferredoxin-type" evidence="7">
    <location>
        <begin position="5"/>
        <end position="34"/>
    </location>
</feature>
<evidence type="ECO:0000256" key="5">
    <source>
        <dbReference type="ARBA" id="ARBA00023004"/>
    </source>
</evidence>
<dbReference type="InterPro" id="IPR050294">
    <property type="entry name" value="RnfB_subfamily"/>
</dbReference>
<dbReference type="PANTHER" id="PTHR42859">
    <property type="entry name" value="OXIDOREDUCTASE"/>
    <property type="match status" value="1"/>
</dbReference>
<evidence type="ECO:0000256" key="3">
    <source>
        <dbReference type="ARBA" id="ARBA00022723"/>
    </source>
</evidence>
<dbReference type="PANTHER" id="PTHR42859:SF10">
    <property type="entry name" value="DIMETHYLSULFOXIDE REDUCTASE CHAIN B"/>
    <property type="match status" value="1"/>
</dbReference>
<keyword evidence="3" id="KW-0479">Metal-binding</keyword>
<keyword evidence="6" id="KW-0411">Iron-sulfur</keyword>
<dbReference type="GO" id="GO:0016491">
    <property type="term" value="F:oxidoreductase activity"/>
    <property type="evidence" value="ECO:0007669"/>
    <property type="project" value="UniProtKB-ARBA"/>
</dbReference>
<dbReference type="STRING" id="565033.GACE_0774"/>
<keyword evidence="2" id="KW-0004">4Fe-4S</keyword>
<dbReference type="InterPro" id="IPR017900">
    <property type="entry name" value="4Fe4S_Fe_S_CS"/>
</dbReference>
<organism evidence="8 9">
    <name type="scientific">Geoglobus acetivorans</name>
    <dbReference type="NCBI Taxonomy" id="565033"/>
    <lineage>
        <taxon>Archaea</taxon>
        <taxon>Methanobacteriati</taxon>
        <taxon>Methanobacteriota</taxon>
        <taxon>Archaeoglobi</taxon>
        <taxon>Archaeoglobales</taxon>
        <taxon>Archaeoglobaceae</taxon>
        <taxon>Geoglobus</taxon>
    </lineage>
</organism>
<dbReference type="GO" id="GO:0046872">
    <property type="term" value="F:metal ion binding"/>
    <property type="evidence" value="ECO:0007669"/>
    <property type="project" value="UniProtKB-KW"/>
</dbReference>
<dbReference type="Pfam" id="PF13247">
    <property type="entry name" value="Fer4_11"/>
    <property type="match status" value="1"/>
</dbReference>
<dbReference type="EMBL" id="CP009552">
    <property type="protein sequence ID" value="AIY89824.1"/>
    <property type="molecule type" value="Genomic_DNA"/>
</dbReference>
<feature type="domain" description="4Fe-4S ferredoxin-type" evidence="7">
    <location>
        <begin position="78"/>
        <end position="107"/>
    </location>
</feature>
<dbReference type="Proteomes" id="UP000030624">
    <property type="component" value="Chromosome"/>
</dbReference>
<evidence type="ECO:0000256" key="2">
    <source>
        <dbReference type="ARBA" id="ARBA00022485"/>
    </source>
</evidence>
<evidence type="ECO:0000256" key="1">
    <source>
        <dbReference type="ARBA" id="ARBA00022448"/>
    </source>
</evidence>
<keyword evidence="4" id="KW-0249">Electron transport</keyword>
<dbReference type="InterPro" id="IPR017896">
    <property type="entry name" value="4Fe4S_Fe-S-bd"/>
</dbReference>
<dbReference type="GeneID" id="24797371"/>
<dbReference type="Gene3D" id="3.30.70.20">
    <property type="match status" value="2"/>
</dbReference>
<gene>
    <name evidence="8" type="ORF">GACE_0774</name>
</gene>
<dbReference type="AlphaFoldDB" id="A0A0A7GCU6"/>
<dbReference type="PROSITE" id="PS00198">
    <property type="entry name" value="4FE4S_FER_1"/>
    <property type="match status" value="1"/>
</dbReference>
<dbReference type="PROSITE" id="PS51379">
    <property type="entry name" value="4FE4S_FER_2"/>
    <property type="match status" value="2"/>
</dbReference>
<sequence>MTSERYLMVFPELCTGCRECEIACSLKHDGVVGYQKSRIRIIRDVFEGMEIPVVCMQCIDAPCMNSCRVEAIYVDERGAKIIDYERCIGCRRCIVVCPLGANFLNPETGKPIKCDLCGGDPVCAEFCSTGAIRYLSPEEINSEELRLASRNYIKALIEREM</sequence>
<evidence type="ECO:0000256" key="4">
    <source>
        <dbReference type="ARBA" id="ARBA00022982"/>
    </source>
</evidence>
<keyword evidence="5" id="KW-0408">Iron</keyword>
<proteinExistence type="predicted"/>
<evidence type="ECO:0000259" key="7">
    <source>
        <dbReference type="PROSITE" id="PS51379"/>
    </source>
</evidence>